<evidence type="ECO:0000313" key="1">
    <source>
        <dbReference type="EMBL" id="KAK2553093.1"/>
    </source>
</evidence>
<sequence length="120" mass="13857">MHKRLSSNGAIFILETIMDTKECELLHRALQNNIVLRSTIYLMDGTFETKVVYESSCDSGKERAEKQVLDYIYLNGSQLRFVIGCLPVTGREKRDPNTAIFHMEEDKGNAWKWLTLVQPF</sequence>
<dbReference type="Proteomes" id="UP001249851">
    <property type="component" value="Unassembled WGS sequence"/>
</dbReference>
<dbReference type="EMBL" id="JARQWQ010000080">
    <property type="protein sequence ID" value="KAK2553093.1"/>
    <property type="molecule type" value="Genomic_DNA"/>
</dbReference>
<gene>
    <name evidence="1" type="ORF">P5673_025541</name>
</gene>
<reference evidence="1" key="2">
    <citation type="journal article" date="2023" name="Science">
        <title>Genomic signatures of disease resistance in endangered staghorn corals.</title>
        <authorList>
            <person name="Vollmer S.V."/>
            <person name="Selwyn J.D."/>
            <person name="Despard B.A."/>
            <person name="Roesel C.L."/>
        </authorList>
    </citation>
    <scope>NUCLEOTIDE SEQUENCE</scope>
    <source>
        <strain evidence="1">K2</strain>
    </source>
</reference>
<evidence type="ECO:0000313" key="2">
    <source>
        <dbReference type="Proteomes" id="UP001249851"/>
    </source>
</evidence>
<organism evidence="1 2">
    <name type="scientific">Acropora cervicornis</name>
    <name type="common">Staghorn coral</name>
    <dbReference type="NCBI Taxonomy" id="6130"/>
    <lineage>
        <taxon>Eukaryota</taxon>
        <taxon>Metazoa</taxon>
        <taxon>Cnidaria</taxon>
        <taxon>Anthozoa</taxon>
        <taxon>Hexacorallia</taxon>
        <taxon>Scleractinia</taxon>
        <taxon>Astrocoeniina</taxon>
        <taxon>Acroporidae</taxon>
        <taxon>Acropora</taxon>
    </lineage>
</organism>
<reference evidence="1" key="1">
    <citation type="journal article" date="2023" name="G3 (Bethesda)">
        <title>Whole genome assembly and annotation of the endangered Caribbean coral Acropora cervicornis.</title>
        <authorList>
            <person name="Selwyn J.D."/>
            <person name="Vollmer S.V."/>
        </authorList>
    </citation>
    <scope>NUCLEOTIDE SEQUENCE</scope>
    <source>
        <strain evidence="1">K2</strain>
    </source>
</reference>
<protein>
    <submittedName>
        <fullName evidence="1">Uncharacterized protein</fullName>
    </submittedName>
</protein>
<proteinExistence type="predicted"/>
<dbReference type="AlphaFoldDB" id="A0AAD9Q1T2"/>
<keyword evidence="2" id="KW-1185">Reference proteome</keyword>
<comment type="caution">
    <text evidence="1">The sequence shown here is derived from an EMBL/GenBank/DDBJ whole genome shotgun (WGS) entry which is preliminary data.</text>
</comment>
<accession>A0AAD9Q1T2</accession>
<name>A0AAD9Q1T2_ACRCE</name>